<dbReference type="EMBL" id="JAEKNN010000056">
    <property type="protein sequence ID" value="MBJ7610121.1"/>
    <property type="molecule type" value="Genomic_DNA"/>
</dbReference>
<evidence type="ECO:0000313" key="2">
    <source>
        <dbReference type="Proteomes" id="UP000614410"/>
    </source>
</evidence>
<organism evidence="1 2">
    <name type="scientific">Candidatus Amunia macphersoniae</name>
    <dbReference type="NCBI Taxonomy" id="3127014"/>
    <lineage>
        <taxon>Bacteria</taxon>
        <taxon>Bacillati</taxon>
        <taxon>Candidatus Dormiibacterota</taxon>
        <taxon>Candidatus Dormibacteria</taxon>
        <taxon>Candidatus Aeolococcales</taxon>
        <taxon>Candidatus Aeolococcaceae</taxon>
        <taxon>Candidatus Amunia</taxon>
    </lineage>
</organism>
<evidence type="ECO:0000313" key="1">
    <source>
        <dbReference type="EMBL" id="MBJ7610121.1"/>
    </source>
</evidence>
<proteinExistence type="predicted"/>
<comment type="caution">
    <text evidence="1">The sequence shown here is derived from an EMBL/GenBank/DDBJ whole genome shotgun (WGS) entry which is preliminary data.</text>
</comment>
<reference evidence="1 2" key="1">
    <citation type="submission" date="2020-10" db="EMBL/GenBank/DDBJ databases">
        <title>Ca. Dormibacterota MAGs.</title>
        <authorList>
            <person name="Montgomery K."/>
        </authorList>
    </citation>
    <scope>NUCLEOTIDE SEQUENCE [LARGE SCALE GENOMIC DNA]</scope>
    <source>
        <strain evidence="1">Mitchell_Peninsula_5</strain>
    </source>
</reference>
<protein>
    <submittedName>
        <fullName evidence="1">Uncharacterized protein</fullName>
    </submittedName>
</protein>
<name>A0A934KIK8_9BACT</name>
<dbReference type="Proteomes" id="UP000614410">
    <property type="component" value="Unassembled WGS sequence"/>
</dbReference>
<accession>A0A934KIK8</accession>
<sequence>MSELADHGPRIAAALRGSIAAQPQRDAVGAAHDMLAVAESLAEHGCLSLEDLRQREFAAGSGPALLVGVLPFGLTTPFDRPRIRRDAYRCAAATGADEGTTLVCVAAALVVADLMRFDPMTTAVRVRQSLLEDAPMALLDRISLLDPQTELAGIEIDIDVDPGAALQAALSVVHWTGGTGVAAVLARLGEAGRGDVGTLAAALAGAAAGECDVPVEGPLADRIDSAAEALSRPPAGSSR</sequence>
<dbReference type="SUPFAM" id="SSF101478">
    <property type="entry name" value="ADP-ribosylglycohydrolase"/>
    <property type="match status" value="1"/>
</dbReference>
<gene>
    <name evidence="1" type="ORF">JF887_11925</name>
</gene>
<dbReference type="AlphaFoldDB" id="A0A934KIK8"/>
<dbReference type="InterPro" id="IPR036705">
    <property type="entry name" value="Ribosyl_crysJ1_sf"/>
</dbReference>
<dbReference type="Gene3D" id="1.10.4080.10">
    <property type="entry name" value="ADP-ribosylation/Crystallin J1"/>
    <property type="match status" value="1"/>
</dbReference>